<dbReference type="VEuPathDB" id="FungiDB:BO71DRAFT_322170"/>
<dbReference type="Proteomes" id="UP000247810">
    <property type="component" value="Unassembled WGS sequence"/>
</dbReference>
<feature type="compositionally biased region" description="Polar residues" evidence="1">
    <location>
        <begin position="8"/>
        <end position="20"/>
    </location>
</feature>
<dbReference type="AlphaFoldDB" id="A0A319DEU1"/>
<keyword evidence="3" id="KW-1185">Reference proteome</keyword>
<evidence type="ECO:0000313" key="3">
    <source>
        <dbReference type="Proteomes" id="UP000247810"/>
    </source>
</evidence>
<dbReference type="OrthoDB" id="3549294at2759"/>
<evidence type="ECO:0000313" key="2">
    <source>
        <dbReference type="EMBL" id="PYH95906.1"/>
    </source>
</evidence>
<gene>
    <name evidence="2" type="ORF">BO71DRAFT_322170</name>
</gene>
<protein>
    <submittedName>
        <fullName evidence="2">Uncharacterized protein</fullName>
    </submittedName>
</protein>
<name>A0A319DEU1_9EURO</name>
<sequence length="639" mass="71420">MGAGSLGPPSSFTNNSQQKGTADAKDTYRFDGSDDSQGDSDLTWSPGDGVCPSTAQFNHCYQSKFNQWTNAASTQIQGSESFHYYLQAFLNLLKDVPPFFNSPPEGVVINGKPGSRRRSYLVLKSSLRIQTTEDPDCDQPQKSIDYLQCVGLPAPPIYKTKLETQLQAAIPICAKPLRSRYFSTIVLAWSYIISCRWVEIFQLAGEKGQIFHDQDAQNDNSFWDIITQGCWAAHMKRKKGVFCSPWMLRKEADAKKRGNWISVPPDSFLAFNMLLDFCLSEGFEGEFLTGLASVLMLASRNAPPPKFAPPISIPSTPVRASPAEKGAIFHDLLQSIDRCIFLSSTLDALDSLLCSTFFDPCIPCNLLGAASLGTQKALLETDELYGQRLLSAITNAKPSLSLLWAAVLCCDQATSFMNLALRSLPPICLATAFWTNTTQSFFQIAYISHDLEDSIIPRADEFQTSYFCRPDVPIPWSPAPPFGVTTVANLSLEVKEHLAHIHRPVSWTIYWILSSGERVPASSHQIGPIGPHNVYLSCFEGDVDELPDPERNTADELSGIATSRLFDWHRNYDDGIWLDDGKGDIELVRRLQMHAWIINQFDNQDNESVEEPKQRELPVESILRWRETVEKFRQSGEFA</sequence>
<evidence type="ECO:0000256" key="1">
    <source>
        <dbReference type="SAM" id="MobiDB-lite"/>
    </source>
</evidence>
<organism evidence="2 3">
    <name type="scientific">Aspergillus ellipticus CBS 707.79</name>
    <dbReference type="NCBI Taxonomy" id="1448320"/>
    <lineage>
        <taxon>Eukaryota</taxon>
        <taxon>Fungi</taxon>
        <taxon>Dikarya</taxon>
        <taxon>Ascomycota</taxon>
        <taxon>Pezizomycotina</taxon>
        <taxon>Eurotiomycetes</taxon>
        <taxon>Eurotiomycetidae</taxon>
        <taxon>Eurotiales</taxon>
        <taxon>Aspergillaceae</taxon>
        <taxon>Aspergillus</taxon>
        <taxon>Aspergillus subgen. Circumdati</taxon>
    </lineage>
</organism>
<dbReference type="STRING" id="1448320.A0A319DEU1"/>
<proteinExistence type="predicted"/>
<feature type="region of interest" description="Disordered" evidence="1">
    <location>
        <begin position="1"/>
        <end position="47"/>
    </location>
</feature>
<dbReference type="EMBL" id="KZ825846">
    <property type="protein sequence ID" value="PYH95906.1"/>
    <property type="molecule type" value="Genomic_DNA"/>
</dbReference>
<reference evidence="2 3" key="1">
    <citation type="submission" date="2018-02" db="EMBL/GenBank/DDBJ databases">
        <title>The genomes of Aspergillus section Nigri reveals drivers in fungal speciation.</title>
        <authorList>
            <consortium name="DOE Joint Genome Institute"/>
            <person name="Vesth T.C."/>
            <person name="Nybo J."/>
            <person name="Theobald S."/>
            <person name="Brandl J."/>
            <person name="Frisvad J.C."/>
            <person name="Nielsen K.F."/>
            <person name="Lyhne E.K."/>
            <person name="Kogle M.E."/>
            <person name="Kuo A."/>
            <person name="Riley R."/>
            <person name="Clum A."/>
            <person name="Nolan M."/>
            <person name="Lipzen A."/>
            <person name="Salamov A."/>
            <person name="Henrissat B."/>
            <person name="Wiebenga A."/>
            <person name="De vries R.P."/>
            <person name="Grigoriev I.V."/>
            <person name="Mortensen U.H."/>
            <person name="Andersen M.R."/>
            <person name="Baker S.E."/>
        </authorList>
    </citation>
    <scope>NUCLEOTIDE SEQUENCE [LARGE SCALE GENOMIC DNA]</scope>
    <source>
        <strain evidence="2 3">CBS 707.79</strain>
    </source>
</reference>
<feature type="compositionally biased region" description="Basic and acidic residues" evidence="1">
    <location>
        <begin position="22"/>
        <end position="32"/>
    </location>
</feature>
<accession>A0A319DEU1</accession>